<dbReference type="STRING" id="1049789.LEP1GSC050_1994"/>
<evidence type="ECO:0000313" key="2">
    <source>
        <dbReference type="EMBL" id="EQA44968.1"/>
    </source>
</evidence>
<dbReference type="Proteomes" id="UP000015454">
    <property type="component" value="Unassembled WGS sequence"/>
</dbReference>
<feature type="region of interest" description="Disordered" evidence="1">
    <location>
        <begin position="57"/>
        <end position="86"/>
    </location>
</feature>
<dbReference type="OrthoDB" id="316927at2"/>
<reference evidence="2" key="1">
    <citation type="submission" date="2013-05" db="EMBL/GenBank/DDBJ databases">
        <authorList>
            <person name="Harkins D.M."/>
            <person name="Durkin A.S."/>
            <person name="Brinkac L.M."/>
            <person name="Haft D.H."/>
            <person name="Selengut J.D."/>
            <person name="Sanka R."/>
            <person name="DePew J."/>
            <person name="Purushe J."/>
            <person name="Hartskeerl R.A."/>
            <person name="Ahmed A."/>
            <person name="van der Linden H."/>
            <person name="Goris M.G.A."/>
            <person name="Vinetz J.M."/>
            <person name="Sutton G.G."/>
            <person name="Nierman W.C."/>
            <person name="Fouts D.E."/>
        </authorList>
    </citation>
    <scope>NUCLEOTIDE SEQUENCE [LARGE SCALE GENOMIC DNA]</scope>
    <source>
        <strain evidence="2">5399</strain>
    </source>
</reference>
<dbReference type="AlphaFoldDB" id="T0GHU2"/>
<keyword evidence="3" id="KW-1185">Reference proteome</keyword>
<dbReference type="EMBL" id="AHMO02000008">
    <property type="protein sequence ID" value="EQA44968.1"/>
    <property type="molecule type" value="Genomic_DNA"/>
</dbReference>
<proteinExistence type="predicted"/>
<evidence type="ECO:0000313" key="3">
    <source>
        <dbReference type="Proteomes" id="UP000015454"/>
    </source>
</evidence>
<evidence type="ECO:0000256" key="1">
    <source>
        <dbReference type="SAM" id="MobiDB-lite"/>
    </source>
</evidence>
<gene>
    <name evidence="2" type="ORF">LEP1GSC050_1994</name>
</gene>
<comment type="caution">
    <text evidence="2">The sequence shown here is derived from an EMBL/GenBank/DDBJ whole genome shotgun (WGS) entry which is preliminary data.</text>
</comment>
<sequence length="377" mass="42441">MQFFGDFFLFLSTFLVAEEASSLLIDGEVIALAGISIAMLALFGFVVRTNVEKREEVSGQFKETSNSKKGSQAKLSEFSSLETERSATDISPASVPALENTERETFRRVDKLSEILKEEADSTPVCFHFPVKGQAYEVLQDFLRSLPEGDHWEVHLYAPNRKLSRTATKEGSMIVFQEGFPEVAENPPIEEAISWKLEWEGIRIGQILYLSRSEINLNVSTIAPLLESVTEKLALAAKTEDYETGWLSHLSFCNTLEKERVIGDEPKILLFIEFTGAEGRLLPALKSFGNWWREKYGESSSLFRIRNHRVAAFLTSKDWLTFQSALPLVMEFLGSSDLSLNVGAAVRIRPGDKDWEYKARKALYSSVTEGLNRLVCL</sequence>
<name>T0GHU2_9LEPT</name>
<organism evidence="2 3">
    <name type="scientific">Leptospira broomii serovar Hurstbridge str. 5399</name>
    <dbReference type="NCBI Taxonomy" id="1049789"/>
    <lineage>
        <taxon>Bacteria</taxon>
        <taxon>Pseudomonadati</taxon>
        <taxon>Spirochaetota</taxon>
        <taxon>Spirochaetia</taxon>
        <taxon>Leptospirales</taxon>
        <taxon>Leptospiraceae</taxon>
        <taxon>Leptospira</taxon>
    </lineage>
</organism>
<feature type="compositionally biased region" description="Polar residues" evidence="1">
    <location>
        <begin position="61"/>
        <end position="81"/>
    </location>
</feature>
<accession>T0GHU2</accession>
<protein>
    <recommendedName>
        <fullName evidence="4">GGDEF domain-containing protein</fullName>
    </recommendedName>
</protein>
<evidence type="ECO:0008006" key="4">
    <source>
        <dbReference type="Google" id="ProtNLM"/>
    </source>
</evidence>